<dbReference type="EMBL" id="NSKC01000001">
    <property type="protein sequence ID" value="PAU85304.1"/>
    <property type="molecule type" value="Genomic_DNA"/>
</dbReference>
<dbReference type="AlphaFoldDB" id="A0A2A2FKL7"/>
<comment type="caution">
    <text evidence="2">The sequence shown here is derived from an EMBL/GenBank/DDBJ whole genome shotgun (WGS) entry which is preliminary data.</text>
</comment>
<dbReference type="Proteomes" id="UP000218083">
    <property type="component" value="Unassembled WGS sequence"/>
</dbReference>
<accession>A0A2A2FKL7</accession>
<protein>
    <recommendedName>
        <fullName evidence="1">Envelope protein N-terminal domain-containing protein</fullName>
    </recommendedName>
</protein>
<dbReference type="RefSeq" id="WP_095635423.1">
    <property type="nucleotide sequence ID" value="NZ_NSKC01000001.1"/>
</dbReference>
<feature type="domain" description="Envelope protein N-terminal" evidence="1">
    <location>
        <begin position="73"/>
        <end position="179"/>
    </location>
</feature>
<dbReference type="Pfam" id="PF26255">
    <property type="entry name" value="Viral_env_HRPV"/>
    <property type="match status" value="1"/>
</dbReference>
<evidence type="ECO:0000313" key="2">
    <source>
        <dbReference type="EMBL" id="PAU85304.1"/>
    </source>
</evidence>
<proteinExistence type="predicted"/>
<dbReference type="InterPro" id="IPR058677">
    <property type="entry name" value="ORF4_N"/>
</dbReference>
<name>A0A2A2FKL7_9EURY</name>
<evidence type="ECO:0000313" key="3">
    <source>
        <dbReference type="Proteomes" id="UP000218083"/>
    </source>
</evidence>
<dbReference type="PROSITE" id="PS51318">
    <property type="entry name" value="TAT"/>
    <property type="match status" value="1"/>
</dbReference>
<organism evidence="2 3">
    <name type="scientific">Halorubrum salipaludis</name>
    <dbReference type="NCBI Taxonomy" id="2032630"/>
    <lineage>
        <taxon>Archaea</taxon>
        <taxon>Methanobacteriati</taxon>
        <taxon>Methanobacteriota</taxon>
        <taxon>Stenosarchaea group</taxon>
        <taxon>Halobacteria</taxon>
        <taxon>Halobacteriales</taxon>
        <taxon>Haloferacaceae</taxon>
        <taxon>Halorubrum</taxon>
    </lineage>
</organism>
<gene>
    <name evidence="2" type="ORF">CK500_01145</name>
</gene>
<dbReference type="InterPro" id="IPR006311">
    <property type="entry name" value="TAT_signal"/>
</dbReference>
<sequence length="215" mass="22613">MGGDDDTVRSGSRLGRRAFVSGLGATAAAGIGSKYLGSPLGSAAAVDWQKVGIAATTVVGGPIALLAYGASVGSSNEDAVADSLDYQAHVDEFTRYREEGLSQEQTLASVERDVQLVENKAREEAIFAIYEQAVDSGTESDATAAAEAAIDDAYAVVERAILDSFSIRVNRFHNVAQSLLPGTDSQYYGSRHIGNRLYDDLGASSSTEVVRPTEL</sequence>
<reference evidence="2 3" key="1">
    <citation type="submission" date="2017-08" db="EMBL/GenBank/DDBJ databases">
        <title>The strain WRN001 was isolated from Binhai saline alkaline soil, Tianjin, China.</title>
        <authorList>
            <person name="Liu D."/>
            <person name="Zhang G."/>
        </authorList>
    </citation>
    <scope>NUCLEOTIDE SEQUENCE [LARGE SCALE GENOMIC DNA]</scope>
    <source>
        <strain evidence="2 3">WN019</strain>
    </source>
</reference>
<evidence type="ECO:0000259" key="1">
    <source>
        <dbReference type="Pfam" id="PF26255"/>
    </source>
</evidence>
<dbReference type="OrthoDB" id="330826at2157"/>
<keyword evidence="3" id="KW-1185">Reference proteome</keyword>